<keyword evidence="1" id="KW-0472">Membrane</keyword>
<dbReference type="Proteomes" id="UP001320159">
    <property type="component" value="Unassembled WGS sequence"/>
</dbReference>
<keyword evidence="1" id="KW-0812">Transmembrane</keyword>
<feature type="transmembrane region" description="Helical" evidence="1">
    <location>
        <begin position="46"/>
        <end position="66"/>
    </location>
</feature>
<evidence type="ECO:0000313" key="2">
    <source>
        <dbReference type="EMBL" id="MCD1296294.1"/>
    </source>
</evidence>
<sequence>MAFDLVKKAIKDVDKYIQDIQLAIHEKKDIFIHGNFRYSGFLKNNYPLFIILGIFGTVTGYLNMFLKEETMRPLNDTLSGQVPGLNLNLTLANATRTLNESIGGQIYTIPLLNATSRVQILLSTLPSKQADLIIGVVTSLLLFVIVAVVILWEAMVYTESVSGPSGSHFSFVMRLSFVLLFGLLIVVFLSYILRNYGLLIKGLLEIISGSLGVYLIFMLIKKSKDLTAWLIMFLCVDLAVISLKLYVPFIIIFIRVLGIASLILLIFSIPFMIRERITEHIKHM</sequence>
<evidence type="ECO:0000256" key="1">
    <source>
        <dbReference type="SAM" id="Phobius"/>
    </source>
</evidence>
<gene>
    <name evidence="2" type="ORF">CUJ83_14925</name>
</gene>
<feature type="transmembrane region" description="Helical" evidence="1">
    <location>
        <begin position="172"/>
        <end position="193"/>
    </location>
</feature>
<feature type="transmembrane region" description="Helical" evidence="1">
    <location>
        <begin position="132"/>
        <end position="152"/>
    </location>
</feature>
<evidence type="ECO:0000313" key="3">
    <source>
        <dbReference type="Proteomes" id="UP001320159"/>
    </source>
</evidence>
<feature type="transmembrane region" description="Helical" evidence="1">
    <location>
        <begin position="249"/>
        <end position="273"/>
    </location>
</feature>
<feature type="transmembrane region" description="Helical" evidence="1">
    <location>
        <begin position="199"/>
        <end position="219"/>
    </location>
</feature>
<protein>
    <submittedName>
        <fullName evidence="2">Uncharacterized protein</fullName>
    </submittedName>
</protein>
<name>A0AAP2W8L1_9EURY</name>
<keyword evidence="1" id="KW-1133">Transmembrane helix</keyword>
<comment type="caution">
    <text evidence="2">The sequence shown here is derived from an EMBL/GenBank/DDBJ whole genome shotgun (WGS) entry which is preliminary data.</text>
</comment>
<reference evidence="2 3" key="1">
    <citation type="submission" date="2017-11" db="EMBL/GenBank/DDBJ databases">
        <title>Isolation and Characterization of Family Methanocellaceae Species from Potential Methane Hydrate Area Offshore Southwestern Taiwan.</title>
        <authorList>
            <person name="Zhang W.-L."/>
            <person name="Chen W.-C."/>
            <person name="Lai M.-C."/>
            <person name="Chen S.-C."/>
        </authorList>
    </citation>
    <scope>NUCLEOTIDE SEQUENCE [LARGE SCALE GENOMIC DNA]</scope>
    <source>
        <strain evidence="2 3">CWC-04</strain>
    </source>
</reference>
<accession>A0AAP2W8L1</accession>
<proteinExistence type="predicted"/>
<keyword evidence="3" id="KW-1185">Reference proteome</keyword>
<dbReference type="AlphaFoldDB" id="A0AAP2W8L1"/>
<dbReference type="RefSeq" id="WP_230743293.1">
    <property type="nucleotide sequence ID" value="NZ_PGCK01000017.1"/>
</dbReference>
<dbReference type="EMBL" id="PGCK01000017">
    <property type="protein sequence ID" value="MCD1296294.1"/>
    <property type="molecule type" value="Genomic_DNA"/>
</dbReference>
<organism evidence="2 3">
    <name type="scientific">Methanooceanicella nereidis</name>
    <dbReference type="NCBI Taxonomy" id="2052831"/>
    <lineage>
        <taxon>Archaea</taxon>
        <taxon>Methanobacteriati</taxon>
        <taxon>Methanobacteriota</taxon>
        <taxon>Stenosarchaea group</taxon>
        <taxon>Methanomicrobia</taxon>
        <taxon>Methanocellales</taxon>
        <taxon>Methanocellaceae</taxon>
        <taxon>Methanooceanicella</taxon>
    </lineage>
</organism>